<feature type="region of interest" description="Disordered" evidence="1">
    <location>
        <begin position="73"/>
        <end position="121"/>
    </location>
</feature>
<dbReference type="RefSeq" id="XP_025546005.1">
    <property type="nucleotide sequence ID" value="XM_025691044.1"/>
</dbReference>
<feature type="compositionally biased region" description="Basic residues" evidence="1">
    <location>
        <begin position="96"/>
        <end position="114"/>
    </location>
</feature>
<gene>
    <name evidence="2" type="ORF">BO97DRAFT_278604</name>
</gene>
<proteinExistence type="predicted"/>
<dbReference type="Proteomes" id="UP000248961">
    <property type="component" value="Unassembled WGS sequence"/>
</dbReference>
<sequence>MSASRSLRDRVDRVPYPWWQPIPSRVTYGFPFNSVRSTILKSKEQGGRACAAEDVRPSDRLAKGVLILISSHCSPAGRSDAGGKETPEERIASATRRTRSGARKRKSKKKKRSGRVSPELLGRPIRCVDTRGSSRKWSAENQLPLLFAPPCRSYFSVF</sequence>
<evidence type="ECO:0000256" key="1">
    <source>
        <dbReference type="SAM" id="MobiDB-lite"/>
    </source>
</evidence>
<reference evidence="2 3" key="1">
    <citation type="submission" date="2018-02" db="EMBL/GenBank/DDBJ databases">
        <title>The genomes of Aspergillus section Nigri reveals drivers in fungal speciation.</title>
        <authorList>
            <consortium name="DOE Joint Genome Institute"/>
            <person name="Vesth T.C."/>
            <person name="Nybo J."/>
            <person name="Theobald S."/>
            <person name="Brandl J."/>
            <person name="Frisvad J.C."/>
            <person name="Nielsen K.F."/>
            <person name="Lyhne E.K."/>
            <person name="Kogle M.E."/>
            <person name="Kuo A."/>
            <person name="Riley R."/>
            <person name="Clum A."/>
            <person name="Nolan M."/>
            <person name="Lipzen A."/>
            <person name="Salamov A."/>
            <person name="Henrissat B."/>
            <person name="Wiebenga A."/>
            <person name="De vries R.P."/>
            <person name="Grigoriev I.V."/>
            <person name="Mortensen U.H."/>
            <person name="Andersen M.R."/>
            <person name="Baker S.E."/>
        </authorList>
    </citation>
    <scope>NUCLEOTIDE SEQUENCE [LARGE SCALE GENOMIC DNA]</scope>
    <source>
        <strain evidence="2 3">CBS 101889</strain>
    </source>
</reference>
<name>A0A395HFZ5_ASPHC</name>
<evidence type="ECO:0000313" key="2">
    <source>
        <dbReference type="EMBL" id="RAL06851.1"/>
    </source>
</evidence>
<dbReference type="GeneID" id="37195333"/>
<dbReference type="EMBL" id="KZ824350">
    <property type="protein sequence ID" value="RAL06851.1"/>
    <property type="molecule type" value="Genomic_DNA"/>
</dbReference>
<dbReference type="VEuPathDB" id="FungiDB:BO97DRAFT_278604"/>
<protein>
    <submittedName>
        <fullName evidence="2">Uncharacterized protein</fullName>
    </submittedName>
</protein>
<keyword evidence="3" id="KW-1185">Reference proteome</keyword>
<evidence type="ECO:0000313" key="3">
    <source>
        <dbReference type="Proteomes" id="UP000248961"/>
    </source>
</evidence>
<organism evidence="2 3">
    <name type="scientific">Aspergillus homomorphus (strain CBS 101889)</name>
    <dbReference type="NCBI Taxonomy" id="1450537"/>
    <lineage>
        <taxon>Eukaryota</taxon>
        <taxon>Fungi</taxon>
        <taxon>Dikarya</taxon>
        <taxon>Ascomycota</taxon>
        <taxon>Pezizomycotina</taxon>
        <taxon>Eurotiomycetes</taxon>
        <taxon>Eurotiomycetidae</taxon>
        <taxon>Eurotiales</taxon>
        <taxon>Aspergillaceae</taxon>
        <taxon>Aspergillus</taxon>
        <taxon>Aspergillus subgen. Circumdati</taxon>
    </lineage>
</organism>
<dbReference type="AlphaFoldDB" id="A0A395HFZ5"/>
<accession>A0A395HFZ5</accession>
<feature type="compositionally biased region" description="Basic and acidic residues" evidence="1">
    <location>
        <begin position="81"/>
        <end position="91"/>
    </location>
</feature>